<keyword evidence="2" id="KW-0175">Coiled coil</keyword>
<feature type="region of interest" description="Disordered" evidence="3">
    <location>
        <begin position="957"/>
        <end position="995"/>
    </location>
</feature>
<feature type="compositionally biased region" description="Gly residues" evidence="3">
    <location>
        <begin position="175"/>
        <end position="192"/>
    </location>
</feature>
<dbReference type="SMART" id="SM00368">
    <property type="entry name" value="LRR_RI"/>
    <property type="match status" value="10"/>
</dbReference>
<feature type="region of interest" description="Disordered" evidence="3">
    <location>
        <begin position="1019"/>
        <end position="1074"/>
    </location>
</feature>
<feature type="compositionally biased region" description="Low complexity" evidence="3">
    <location>
        <begin position="162"/>
        <end position="174"/>
    </location>
</feature>
<evidence type="ECO:0000256" key="2">
    <source>
        <dbReference type="SAM" id="Coils"/>
    </source>
</evidence>
<comment type="caution">
    <text evidence="4">The sequence shown here is derived from an EMBL/GenBank/DDBJ whole genome shotgun (WGS) entry which is preliminary data.</text>
</comment>
<comment type="subcellular location">
    <subcellularLocation>
        <location evidence="1">Cytoplasm</location>
        <location evidence="1">Cytoskeleton</location>
        <location evidence="1">Cilium axoneme</location>
    </subcellularLocation>
</comment>
<feature type="compositionally biased region" description="Low complexity" evidence="3">
    <location>
        <begin position="548"/>
        <end position="566"/>
    </location>
</feature>
<feature type="region of interest" description="Disordered" evidence="3">
    <location>
        <begin position="1510"/>
        <end position="1616"/>
    </location>
</feature>
<evidence type="ECO:0000256" key="3">
    <source>
        <dbReference type="SAM" id="MobiDB-lite"/>
    </source>
</evidence>
<proteinExistence type="predicted"/>
<evidence type="ECO:0000313" key="5">
    <source>
        <dbReference type="Proteomes" id="UP000612055"/>
    </source>
</evidence>
<feature type="compositionally biased region" description="Gly residues" evidence="3">
    <location>
        <begin position="975"/>
        <end position="986"/>
    </location>
</feature>
<feature type="compositionally biased region" description="Gly residues" evidence="3">
    <location>
        <begin position="145"/>
        <end position="161"/>
    </location>
</feature>
<feature type="region of interest" description="Disordered" evidence="3">
    <location>
        <begin position="67"/>
        <end position="232"/>
    </location>
</feature>
<feature type="region of interest" description="Disordered" evidence="3">
    <location>
        <begin position="1"/>
        <end position="23"/>
    </location>
</feature>
<feature type="compositionally biased region" description="Basic and acidic residues" evidence="3">
    <location>
        <begin position="311"/>
        <end position="332"/>
    </location>
</feature>
<feature type="region of interest" description="Disordered" evidence="3">
    <location>
        <begin position="1388"/>
        <end position="1418"/>
    </location>
</feature>
<keyword evidence="5" id="KW-1185">Reference proteome</keyword>
<dbReference type="GO" id="GO:0005930">
    <property type="term" value="C:axoneme"/>
    <property type="evidence" value="ECO:0007669"/>
    <property type="project" value="UniProtKB-SubCell"/>
</dbReference>
<feature type="compositionally biased region" description="Low complexity" evidence="3">
    <location>
        <begin position="1557"/>
        <end position="1616"/>
    </location>
</feature>
<dbReference type="PANTHER" id="PTHR46761:SF2">
    <property type="entry name" value="RAN GTPASE-ACTIVATING PROTEIN 1"/>
    <property type="match status" value="1"/>
</dbReference>
<evidence type="ECO:0000256" key="1">
    <source>
        <dbReference type="ARBA" id="ARBA00004430"/>
    </source>
</evidence>
<feature type="compositionally biased region" description="Low complexity" evidence="3">
    <location>
        <begin position="1404"/>
        <end position="1418"/>
    </location>
</feature>
<feature type="region of interest" description="Disordered" evidence="3">
    <location>
        <begin position="1686"/>
        <end position="1708"/>
    </location>
</feature>
<name>A0A835XH72_9CHLO</name>
<accession>A0A835XH72</accession>
<feature type="compositionally biased region" description="Pro residues" evidence="3">
    <location>
        <begin position="1511"/>
        <end position="1521"/>
    </location>
</feature>
<organism evidence="4 5">
    <name type="scientific">Edaphochlamys debaryana</name>
    <dbReference type="NCBI Taxonomy" id="47281"/>
    <lineage>
        <taxon>Eukaryota</taxon>
        <taxon>Viridiplantae</taxon>
        <taxon>Chlorophyta</taxon>
        <taxon>core chlorophytes</taxon>
        <taxon>Chlorophyceae</taxon>
        <taxon>CS clade</taxon>
        <taxon>Chlamydomonadales</taxon>
        <taxon>Chlamydomonadales incertae sedis</taxon>
        <taxon>Edaphochlamys</taxon>
    </lineage>
</organism>
<feature type="region of interest" description="Disordered" evidence="3">
    <location>
        <begin position="1720"/>
        <end position="1745"/>
    </location>
</feature>
<feature type="region of interest" description="Disordered" evidence="3">
    <location>
        <begin position="502"/>
        <end position="566"/>
    </location>
</feature>
<dbReference type="Gene3D" id="3.80.10.10">
    <property type="entry name" value="Ribonuclease Inhibitor"/>
    <property type="match status" value="3"/>
</dbReference>
<dbReference type="Pfam" id="PF13516">
    <property type="entry name" value="LRR_6"/>
    <property type="match status" value="4"/>
</dbReference>
<dbReference type="InterPro" id="IPR001611">
    <property type="entry name" value="Leu-rich_rpt"/>
</dbReference>
<dbReference type="OrthoDB" id="553208at2759"/>
<feature type="compositionally biased region" description="Acidic residues" evidence="3">
    <location>
        <begin position="1035"/>
        <end position="1045"/>
    </location>
</feature>
<feature type="compositionally biased region" description="Low complexity" evidence="3">
    <location>
        <begin position="1522"/>
        <end position="1535"/>
    </location>
</feature>
<sequence length="1745" mass="169793">MPPKPVSLAYAGRKLTGPPEGYGKKKELQVKHWISGLPRPDETELAEVASVATLTEIDGSKEDLYRSLRDSTDGYGPWTAAVRPGANGTPPFPEPPRATVPGARPGTAGAGKGPGIPPRAPDAAGLRASGQSAGPSPRPGQTPAGAGGPTRPGTGTPGGPGTTPTAGFTPKPDAGGPGVAGFPAGPGVGPGRPGTPPGPAKGGPGRGGPAVPSGPPTSAAGAGGAGTSGSAAPLELVATGGSAGMDGDMAVAAGLLVARAEATQPEGLPPEEKYKRALLLALEEQKRFQDEVAVRRAEAAEAELGRARAEALSHKQEAQRLKLDAEERRDESGEALARMQAELEAAAAQLREQTARATKAMEASAADAAAARAAAASAQRELAILKRHFEVDRARMDAMVASMQSDLQTERAAAASAKAERDRVATALQMEAAARKAAEDSERKALAAAAKQAETQDAIQTASAAAAAARQRVAAAEQRAAAVRAADPSAAVLDGSAAAAAAGPRAGGSARHSGATTPRGAAAGPPLSPRGAGTPGAAKAGSPGGPSPNGSPSQHPADAAAAAAAARADGHRALGQGLAADRRQLGELMQMQKRAAAAAELADAKAVQAALAAAPEPLRALGLAFRAYLCVGEGGAPQDSPAAALAARLSGAGYRVYLDPVAAQANPDPLYEVPSAPLVGVSAAVVVLCSPGLLMRPLPRGELCAASLHGCPLVLVCPPGLTMEALSQGPEQPLLLPSHADAAGAHLDLALDALREAWPSRLELALDSPAAAAPAAAAIAPRLGLPDAALALLPPEALKPLAVNRGRCIPDLAFLNAPSALTLLGPAAGPNGGAGAMSMHGAPRNGGVAVGAGVNVAALQHLKLVFQGAGGGGNGGGGSGGGGSGAGSGAGAGAPTGPLVEMLCAVLRGNHTLTALTLRGCPASAARTITEAVLASPVCRVATITVSSRVPVAALAGRAAGPGAGPGPAPSIVLLGGGREGEGGAGSRPSVAEPPFTDEDAEVVAAALRSRAAALASASSSSAAAAPNGGGAGDQADEDDAEDEAGAGVRDGADRGQQPGASGSGSGPPPLEALSFPASCNGRLGRAAVGALVGALAALVPLGLQAVNGVDLRDAAAAAGPPGAGGGRRGGGTGMLDLGGSRCGPVVLSLVLQQMQAALPSLTAINLTACEVGAIGAAALAAAAGGGGLPALKTACLADNLLGPEGVESVLAAVLGSGGAGGGACSVLDLSLNSLGDAGCKALAKALPPLGGSLAVLALSHNGIGTEGTRALAGALPACAGLQELLLAGNQLGDTAARELAAALQRLPKLQVLHLQDNHRLAADGVAGLAGALPGLPALRELDLARCHAGNEGARHIAKALASHPSLTRLSLEGCKLRADGAAHLAAALASSPSTPPSPGGAGPSSSNPSSASSSAPTGCRLASLELARNQLGDRGAAFLAEGLGRNTSLTALDLRSNAIGLIGCRALGAALRERNAGVRALAVGGNEADDEVLQALEDLAASTRHVVLRAPPPAPEPRPTPAQRAAADAARGGPSQPPRRSAAATAVVGPQRTLSARGAPPGADAATPPLPRRASIGSRAAAAAAAPPPTGAAAASPGPSASTPGGPASAAARAAALLADPSRRMSDGSPPLGPAAAAGLKMVMDYRRGAMDLDLELASHLGPEVSLSGLTLGAAMGLTPVKGEGGGGGPDARSSGAGFGVVEIDGERDEELEELLRRYRTKPGEGGDGSPESGVPFRDLGYTG</sequence>
<dbReference type="Proteomes" id="UP000612055">
    <property type="component" value="Unassembled WGS sequence"/>
</dbReference>
<evidence type="ECO:0000313" key="4">
    <source>
        <dbReference type="EMBL" id="KAG2483285.1"/>
    </source>
</evidence>
<feature type="coiled-coil region" evidence="2">
    <location>
        <begin position="459"/>
        <end position="486"/>
    </location>
</feature>
<feature type="compositionally biased region" description="Low complexity" evidence="3">
    <location>
        <begin position="1046"/>
        <end position="1061"/>
    </location>
</feature>
<dbReference type="EMBL" id="JAEHOE010000182">
    <property type="protein sequence ID" value="KAG2483285.1"/>
    <property type="molecule type" value="Genomic_DNA"/>
</dbReference>
<gene>
    <name evidence="4" type="ORF">HYH03_017832</name>
</gene>
<dbReference type="InterPro" id="IPR045203">
    <property type="entry name" value="RanGAP1/2"/>
</dbReference>
<dbReference type="PANTHER" id="PTHR46761">
    <property type="entry name" value="RAN GTPASE-ACTIVATING PROTEIN 1"/>
    <property type="match status" value="1"/>
</dbReference>
<feature type="region of interest" description="Disordered" evidence="3">
    <location>
        <begin position="311"/>
        <end position="335"/>
    </location>
</feature>
<dbReference type="InterPro" id="IPR032675">
    <property type="entry name" value="LRR_dom_sf"/>
</dbReference>
<reference evidence="4" key="1">
    <citation type="journal article" date="2020" name="bioRxiv">
        <title>Comparative genomics of Chlamydomonas.</title>
        <authorList>
            <person name="Craig R.J."/>
            <person name="Hasan A.R."/>
            <person name="Ness R.W."/>
            <person name="Keightley P.D."/>
        </authorList>
    </citation>
    <scope>NUCLEOTIDE SEQUENCE</scope>
    <source>
        <strain evidence="4">CCAP 11/70</strain>
    </source>
</reference>
<feature type="compositionally biased region" description="Low complexity" evidence="3">
    <location>
        <begin position="502"/>
        <end position="541"/>
    </location>
</feature>
<dbReference type="GO" id="GO:0005096">
    <property type="term" value="F:GTPase activator activity"/>
    <property type="evidence" value="ECO:0007669"/>
    <property type="project" value="InterPro"/>
</dbReference>
<protein>
    <submittedName>
        <fullName evidence="4">Uncharacterized protein</fullName>
    </submittedName>
</protein>
<dbReference type="SUPFAM" id="SSF52047">
    <property type="entry name" value="RNI-like"/>
    <property type="match status" value="1"/>
</dbReference>